<proteinExistence type="predicted"/>
<evidence type="ECO:0000313" key="1">
    <source>
        <dbReference type="EMBL" id="KAK8838272.1"/>
    </source>
</evidence>
<protein>
    <submittedName>
        <fullName evidence="1">Uncharacterized protein</fullName>
    </submittedName>
</protein>
<reference evidence="1 2" key="1">
    <citation type="submission" date="2024-04" db="EMBL/GenBank/DDBJ databases">
        <title>Tritrichomonas musculus Genome.</title>
        <authorList>
            <person name="Alves-Ferreira E."/>
            <person name="Grigg M."/>
            <person name="Lorenzi H."/>
            <person name="Galac M."/>
        </authorList>
    </citation>
    <scope>NUCLEOTIDE SEQUENCE [LARGE SCALE GENOMIC DNA]</scope>
    <source>
        <strain evidence="1 2">EAF2021</strain>
    </source>
</reference>
<organism evidence="1 2">
    <name type="scientific">Tritrichomonas musculus</name>
    <dbReference type="NCBI Taxonomy" id="1915356"/>
    <lineage>
        <taxon>Eukaryota</taxon>
        <taxon>Metamonada</taxon>
        <taxon>Parabasalia</taxon>
        <taxon>Tritrichomonadida</taxon>
        <taxon>Tritrichomonadidae</taxon>
        <taxon>Tritrichomonas</taxon>
    </lineage>
</organism>
<dbReference type="Proteomes" id="UP001470230">
    <property type="component" value="Unassembled WGS sequence"/>
</dbReference>
<comment type="caution">
    <text evidence="1">The sequence shown here is derived from an EMBL/GenBank/DDBJ whole genome shotgun (WGS) entry which is preliminary data.</text>
</comment>
<sequence length="102" mass="12078">MLDAKQEEEIKHYMEDVNTCEFICKFAQYGIPSIELLVSGCQRTKPRKYLVSSSPLRNQNLVLHSCLKSQIWNQKQTKWNAHFILRTATIKEYSNSYFKKFI</sequence>
<keyword evidence="2" id="KW-1185">Reference proteome</keyword>
<gene>
    <name evidence="1" type="ORF">M9Y10_035693</name>
</gene>
<dbReference type="EMBL" id="JAPFFF010000056">
    <property type="protein sequence ID" value="KAK8838272.1"/>
    <property type="molecule type" value="Genomic_DNA"/>
</dbReference>
<evidence type="ECO:0000313" key="2">
    <source>
        <dbReference type="Proteomes" id="UP001470230"/>
    </source>
</evidence>
<name>A0ABR2GXH7_9EUKA</name>
<accession>A0ABR2GXH7</accession>